<sequence>MEAYQEAQNSESPPSPASKPSFPLKLFEAQLLQRQIDNTFKRLKIPILQEDGSNFCSWSEQFELAARTLDIKNLNILHQHKPAGVDVWIWRTAQATMRSWLMASMDLGILEIIRFKDLDTVADIWLQLNRRFGVSKSIRRVELCQESIELINLPTSTPHMTALSRVSEFTPNCETWEPPPTICSTIGSSHSSLGRSLSGRAFDSGNSMPLAQSIIPTSKIWIFRK</sequence>
<feature type="region of interest" description="Disordered" evidence="1">
    <location>
        <begin position="1"/>
        <end position="20"/>
    </location>
</feature>
<evidence type="ECO:0000313" key="2">
    <source>
        <dbReference type="EMBL" id="GAE00005.1"/>
    </source>
</evidence>
<accession>V5FPN2</accession>
<comment type="caution">
    <text evidence="2">The sequence shown here is derived from an EMBL/GenBank/DDBJ whole genome shotgun (WGS) entry which is preliminary data.</text>
</comment>
<organism evidence="2 3">
    <name type="scientific">Byssochlamys spectabilis (strain No. 5 / NBRC 109023)</name>
    <name type="common">Paecilomyces variotii</name>
    <dbReference type="NCBI Taxonomy" id="1356009"/>
    <lineage>
        <taxon>Eukaryota</taxon>
        <taxon>Fungi</taxon>
        <taxon>Dikarya</taxon>
        <taxon>Ascomycota</taxon>
        <taxon>Pezizomycotina</taxon>
        <taxon>Eurotiomycetes</taxon>
        <taxon>Eurotiomycetidae</taxon>
        <taxon>Eurotiales</taxon>
        <taxon>Thermoascaceae</taxon>
        <taxon>Paecilomyces</taxon>
    </lineage>
</organism>
<keyword evidence="3" id="KW-1185">Reference proteome</keyword>
<gene>
    <name evidence="2" type="ORF">PVAR5_8735</name>
</gene>
<name>V5FPN2_BYSSN</name>
<reference evidence="3" key="1">
    <citation type="journal article" date="2014" name="Genome Announc.">
        <title>Draft genome sequence of the formaldehyde-resistant fungus Byssochlamys spectabilis No. 5 (anamorph Paecilomyces variotii No. 5) (NBRC109023).</title>
        <authorList>
            <person name="Oka T."/>
            <person name="Ekino K."/>
            <person name="Fukuda K."/>
            <person name="Nomura Y."/>
        </authorList>
    </citation>
    <scope>NUCLEOTIDE SEQUENCE [LARGE SCALE GENOMIC DNA]</scope>
    <source>
        <strain evidence="3">No. 5 / NBRC 109023</strain>
    </source>
</reference>
<protein>
    <submittedName>
        <fullName evidence="2">Uncharacterized protein</fullName>
    </submittedName>
</protein>
<dbReference type="OrthoDB" id="5544992at2759"/>
<dbReference type="Proteomes" id="UP000018001">
    <property type="component" value="Unassembled WGS sequence"/>
</dbReference>
<dbReference type="EMBL" id="BAUL01000345">
    <property type="protein sequence ID" value="GAE00005.1"/>
    <property type="molecule type" value="Genomic_DNA"/>
</dbReference>
<evidence type="ECO:0000313" key="3">
    <source>
        <dbReference type="Proteomes" id="UP000018001"/>
    </source>
</evidence>
<dbReference type="InParanoid" id="V5FPN2"/>
<proteinExistence type="predicted"/>
<dbReference type="AlphaFoldDB" id="V5FPN2"/>
<evidence type="ECO:0000256" key="1">
    <source>
        <dbReference type="SAM" id="MobiDB-lite"/>
    </source>
</evidence>
<dbReference type="HOGENOM" id="CLU_1229783_0_0_1"/>